<dbReference type="InterPro" id="IPR036249">
    <property type="entry name" value="Thioredoxin-like_sf"/>
</dbReference>
<feature type="region of interest" description="Disordered" evidence="6">
    <location>
        <begin position="212"/>
        <end position="272"/>
    </location>
</feature>
<evidence type="ECO:0000256" key="1">
    <source>
        <dbReference type="ARBA" id="ARBA00022559"/>
    </source>
</evidence>
<sequence length="272" mass="28837">MPMELRKRKTTASTASTASDASPSSSTKKRTASMKLALSKAKSVVIRKKSPAAVDPGFGRCVVGERLNLEGFGGSVETHTGEKTTLKDLVDKSEKGIAIFIYPKASTPGCINQACLFRDASPPLDSTGLSIYGLSTDSIKANCNFRNRYKIPFSLLCDPKATLIGALGYKKAAGGTTRGTIVIDKNSTVLVTLAGGPGATVAAVEELVRQQAEETDTNLDGNREDEQLQAQDVADKNQENLVKDEKSGLAEIADKKKEEVLGDGLRSEPVTA</sequence>
<evidence type="ECO:0000256" key="5">
    <source>
        <dbReference type="ARBA" id="ARBA00023284"/>
    </source>
</evidence>
<dbReference type="PANTHER" id="PTHR42801">
    <property type="entry name" value="THIOREDOXIN-DEPENDENT PEROXIDE REDUCTASE"/>
    <property type="match status" value="1"/>
</dbReference>
<dbReference type="InParanoid" id="A0A165J2Z3"/>
<keyword evidence="9" id="KW-1185">Reference proteome</keyword>
<keyword evidence="5" id="KW-0676">Redox-active center</keyword>
<dbReference type="GO" id="GO:0034599">
    <property type="term" value="P:cellular response to oxidative stress"/>
    <property type="evidence" value="ECO:0007669"/>
    <property type="project" value="TreeGrafter"/>
</dbReference>
<dbReference type="RefSeq" id="XP_018191214.1">
    <property type="nucleotide sequence ID" value="XM_018331951.1"/>
</dbReference>
<dbReference type="FunCoup" id="A0A165J2Z3">
    <property type="interactions" value="31"/>
</dbReference>
<dbReference type="Pfam" id="PF00578">
    <property type="entry name" value="AhpC-TSA"/>
    <property type="match status" value="1"/>
</dbReference>
<dbReference type="EMBL" id="KV407455">
    <property type="protein sequence ID" value="KZF25659.1"/>
    <property type="molecule type" value="Genomic_DNA"/>
</dbReference>
<proteinExistence type="predicted"/>
<keyword evidence="4" id="KW-1015">Disulfide bond</keyword>
<feature type="region of interest" description="Disordered" evidence="6">
    <location>
        <begin position="1"/>
        <end position="32"/>
    </location>
</feature>
<reference evidence="8 9" key="1">
    <citation type="journal article" date="2016" name="Fungal Biol.">
        <title>The genome of Xylona heveae provides a window into fungal endophytism.</title>
        <authorList>
            <person name="Gazis R."/>
            <person name="Kuo A."/>
            <person name="Riley R."/>
            <person name="LaButti K."/>
            <person name="Lipzen A."/>
            <person name="Lin J."/>
            <person name="Amirebrahimi M."/>
            <person name="Hesse C.N."/>
            <person name="Spatafora J.W."/>
            <person name="Henrissat B."/>
            <person name="Hainaut M."/>
            <person name="Grigoriev I.V."/>
            <person name="Hibbett D.S."/>
        </authorList>
    </citation>
    <scope>NUCLEOTIDE SEQUENCE [LARGE SCALE GENOMIC DNA]</scope>
    <source>
        <strain evidence="8 9">TC161</strain>
    </source>
</reference>
<organism evidence="8 9">
    <name type="scientific">Xylona heveae (strain CBS 132557 / TC161)</name>
    <dbReference type="NCBI Taxonomy" id="1328760"/>
    <lineage>
        <taxon>Eukaryota</taxon>
        <taxon>Fungi</taxon>
        <taxon>Dikarya</taxon>
        <taxon>Ascomycota</taxon>
        <taxon>Pezizomycotina</taxon>
        <taxon>Xylonomycetes</taxon>
        <taxon>Xylonales</taxon>
        <taxon>Xylonaceae</taxon>
        <taxon>Xylona</taxon>
    </lineage>
</organism>
<dbReference type="SUPFAM" id="SSF52833">
    <property type="entry name" value="Thioredoxin-like"/>
    <property type="match status" value="1"/>
</dbReference>
<accession>A0A165J2Z3</accession>
<evidence type="ECO:0000256" key="2">
    <source>
        <dbReference type="ARBA" id="ARBA00022862"/>
    </source>
</evidence>
<dbReference type="Gene3D" id="3.40.30.10">
    <property type="entry name" value="Glutaredoxin"/>
    <property type="match status" value="1"/>
</dbReference>
<keyword evidence="1" id="KW-0575">Peroxidase</keyword>
<dbReference type="OrthoDB" id="338622at2759"/>
<protein>
    <submittedName>
        <fullName evidence="8">Thioredoxin-like protein</fullName>
    </submittedName>
</protein>
<dbReference type="InterPro" id="IPR050924">
    <property type="entry name" value="Peroxiredoxin_BCP/PrxQ"/>
</dbReference>
<dbReference type="AlphaFoldDB" id="A0A165J2Z3"/>
<dbReference type="GeneID" id="28897088"/>
<dbReference type="OMA" id="WMEENIE"/>
<feature type="compositionally biased region" description="Low complexity" evidence="6">
    <location>
        <begin position="11"/>
        <end position="26"/>
    </location>
</feature>
<dbReference type="GO" id="GO:0008379">
    <property type="term" value="F:thioredoxin peroxidase activity"/>
    <property type="evidence" value="ECO:0007669"/>
    <property type="project" value="TreeGrafter"/>
</dbReference>
<dbReference type="GO" id="GO:0005737">
    <property type="term" value="C:cytoplasm"/>
    <property type="evidence" value="ECO:0007669"/>
    <property type="project" value="TreeGrafter"/>
</dbReference>
<dbReference type="Proteomes" id="UP000076632">
    <property type="component" value="Unassembled WGS sequence"/>
</dbReference>
<dbReference type="GO" id="GO:0045454">
    <property type="term" value="P:cell redox homeostasis"/>
    <property type="evidence" value="ECO:0007669"/>
    <property type="project" value="TreeGrafter"/>
</dbReference>
<dbReference type="InterPro" id="IPR000866">
    <property type="entry name" value="AhpC/TSA"/>
</dbReference>
<evidence type="ECO:0000313" key="9">
    <source>
        <dbReference type="Proteomes" id="UP000076632"/>
    </source>
</evidence>
<feature type="compositionally biased region" description="Basic residues" evidence="6">
    <location>
        <begin position="1"/>
        <end position="10"/>
    </location>
</feature>
<name>A0A165J2Z3_XYLHT</name>
<gene>
    <name evidence="8" type="ORF">L228DRAFT_244547</name>
</gene>
<dbReference type="CDD" id="cd03017">
    <property type="entry name" value="PRX_BCP"/>
    <property type="match status" value="1"/>
</dbReference>
<evidence type="ECO:0000256" key="3">
    <source>
        <dbReference type="ARBA" id="ARBA00023002"/>
    </source>
</evidence>
<keyword evidence="3" id="KW-0560">Oxidoreductase</keyword>
<dbReference type="STRING" id="1328760.A0A165J2Z3"/>
<feature type="compositionally biased region" description="Basic and acidic residues" evidence="6">
    <location>
        <begin position="233"/>
        <end position="260"/>
    </location>
</feature>
<evidence type="ECO:0000256" key="4">
    <source>
        <dbReference type="ARBA" id="ARBA00023157"/>
    </source>
</evidence>
<evidence type="ECO:0000256" key="6">
    <source>
        <dbReference type="SAM" id="MobiDB-lite"/>
    </source>
</evidence>
<dbReference type="PANTHER" id="PTHR42801:SF23">
    <property type="entry name" value="PEROXIREDOXIN DOT5"/>
    <property type="match status" value="1"/>
</dbReference>
<keyword evidence="2" id="KW-0049">Antioxidant</keyword>
<evidence type="ECO:0000313" key="8">
    <source>
        <dbReference type="EMBL" id="KZF25659.1"/>
    </source>
</evidence>
<feature type="domain" description="Alkyl hydroperoxide reductase subunit C/ Thiol specific antioxidant" evidence="7">
    <location>
        <begin position="77"/>
        <end position="189"/>
    </location>
</feature>
<evidence type="ECO:0000259" key="7">
    <source>
        <dbReference type="Pfam" id="PF00578"/>
    </source>
</evidence>